<accession>A0A7R9AGR5</accession>
<dbReference type="AlphaFoldDB" id="A0A7R9AGR5"/>
<sequence>MNPSGSPGVRMNFLVIPDGSVGSEAEDPSLSPPSEDALHAMHVERDLSTICLDERSPHREECHGVKSEVSQIPAKQKLQRLSRSGQHAEDGETKIEETEVMIPCEICSRPIPIHKLDFHQMECQAGYFLETVDGEGLSSPLRNISIPLSPNQDVKSKTQVNTLTVLHEVEEDESYDTAEEESREDPIQAATVNHGQRHEEPSPAALAKSKGNQEVTDTKGSHAIPSSFTIDPRYEDSYNDPALLPYLEQLKGLDADSPDEEIMERLRLILSQVPEDDDVGIIPCQFCHSLLPFDEFEVVLHQTGCGREVFLGAEYGDLWIQCRSCSFSFPLQEIQEHEDTCRNDAQRKEDLPVRKAEYDNCDVENQYFSSDQYP</sequence>
<reference evidence="2" key="1">
    <citation type="submission" date="2020-11" db="EMBL/GenBank/DDBJ databases">
        <authorList>
            <person name="Tran Van P."/>
        </authorList>
    </citation>
    <scope>NUCLEOTIDE SEQUENCE</scope>
</reference>
<evidence type="ECO:0000313" key="3">
    <source>
        <dbReference type="Proteomes" id="UP000677054"/>
    </source>
</evidence>
<gene>
    <name evidence="2" type="ORF">DSTB1V02_LOCUS13560</name>
</gene>
<dbReference type="EMBL" id="LR906259">
    <property type="protein sequence ID" value="CAD7253814.1"/>
    <property type="molecule type" value="Genomic_DNA"/>
</dbReference>
<organism evidence="2">
    <name type="scientific">Darwinula stevensoni</name>
    <dbReference type="NCBI Taxonomy" id="69355"/>
    <lineage>
        <taxon>Eukaryota</taxon>
        <taxon>Metazoa</taxon>
        <taxon>Ecdysozoa</taxon>
        <taxon>Arthropoda</taxon>
        <taxon>Crustacea</taxon>
        <taxon>Oligostraca</taxon>
        <taxon>Ostracoda</taxon>
        <taxon>Podocopa</taxon>
        <taxon>Podocopida</taxon>
        <taxon>Darwinulocopina</taxon>
        <taxon>Darwinuloidea</taxon>
        <taxon>Darwinulidae</taxon>
        <taxon>Darwinula</taxon>
    </lineage>
</organism>
<dbReference type="Proteomes" id="UP000677054">
    <property type="component" value="Unassembled WGS sequence"/>
</dbReference>
<evidence type="ECO:0000256" key="1">
    <source>
        <dbReference type="SAM" id="MobiDB-lite"/>
    </source>
</evidence>
<protein>
    <submittedName>
        <fullName evidence="2">Uncharacterized protein</fullName>
    </submittedName>
</protein>
<evidence type="ECO:0000313" key="2">
    <source>
        <dbReference type="EMBL" id="CAD7253814.1"/>
    </source>
</evidence>
<dbReference type="EMBL" id="CAJPEV010006742">
    <property type="protein sequence ID" value="CAG0904349.1"/>
    <property type="molecule type" value="Genomic_DNA"/>
</dbReference>
<feature type="region of interest" description="Disordered" evidence="1">
    <location>
        <begin position="192"/>
        <end position="229"/>
    </location>
</feature>
<keyword evidence="3" id="KW-1185">Reference proteome</keyword>
<name>A0A7R9AGR5_9CRUS</name>
<proteinExistence type="predicted"/>
<feature type="region of interest" description="Disordered" evidence="1">
    <location>
        <begin position="1"/>
        <end position="35"/>
    </location>
</feature>